<organism evidence="2 3">
    <name type="scientific">Roseivivax sediminis</name>
    <dbReference type="NCBI Taxonomy" id="936889"/>
    <lineage>
        <taxon>Bacteria</taxon>
        <taxon>Pseudomonadati</taxon>
        <taxon>Pseudomonadota</taxon>
        <taxon>Alphaproteobacteria</taxon>
        <taxon>Rhodobacterales</taxon>
        <taxon>Roseobacteraceae</taxon>
        <taxon>Roseivivax</taxon>
    </lineage>
</organism>
<feature type="transmembrane region" description="Helical" evidence="1">
    <location>
        <begin position="23"/>
        <end position="44"/>
    </location>
</feature>
<dbReference type="InterPro" id="IPR010295">
    <property type="entry name" value="DUF898"/>
</dbReference>
<feature type="transmembrane region" description="Helical" evidence="1">
    <location>
        <begin position="112"/>
        <end position="133"/>
    </location>
</feature>
<keyword evidence="3" id="KW-1185">Reference proteome</keyword>
<dbReference type="OrthoDB" id="7462354at2"/>
<keyword evidence="1" id="KW-0472">Membrane</keyword>
<proteinExistence type="predicted"/>
<sequence>MTDTAAEPPHASDPTYTGESGPIFSLGFRTAVLTLITFGIYRFWAKTRIRRYIWSSAALDGTRFEYTGTGLEKLLGFLVAVVFLAVYLGLVQIVLTFAGLSLAGEPNTPGEAMAQGAAFSLTFLALLPFILFAQYRARRYKLARTRWRGIRFGMDKAAWGYAWRAIGYYALALLTLGLLMPLATYRLTKYMTDRSWFGDAKFELGGRWTGLYRAMRHVLIPVFGLIAGSLMAGFLDQDWLIAVLPPVFVIWLIVGVVNYNVQSFAYTTSHTTLENGVSVDSRPQTGTVIFKYMIGSIAISLLLGILVMVFGGIFAVLFSGLFQMLEADGPASWQAMVAPAFVGVLGYLAVILAAGALSLALVVQPILAHYIATLRVENVAAIETIRQRAADEGADAEGFADALDVGGAI</sequence>
<evidence type="ECO:0000313" key="3">
    <source>
        <dbReference type="Proteomes" id="UP000325289"/>
    </source>
</evidence>
<feature type="transmembrane region" description="Helical" evidence="1">
    <location>
        <begin position="338"/>
        <end position="363"/>
    </location>
</feature>
<name>A0A1I2APG1_9RHOB</name>
<feature type="transmembrane region" description="Helical" evidence="1">
    <location>
        <begin position="292"/>
        <end position="318"/>
    </location>
</feature>
<dbReference type="Proteomes" id="UP000325289">
    <property type="component" value="Unassembled WGS sequence"/>
</dbReference>
<evidence type="ECO:0000256" key="1">
    <source>
        <dbReference type="SAM" id="Phobius"/>
    </source>
</evidence>
<feature type="transmembrane region" description="Helical" evidence="1">
    <location>
        <begin position="168"/>
        <end position="187"/>
    </location>
</feature>
<gene>
    <name evidence="2" type="ORF">SAMN04515678_1109</name>
</gene>
<feature type="transmembrane region" description="Helical" evidence="1">
    <location>
        <begin position="241"/>
        <end position="261"/>
    </location>
</feature>
<keyword evidence="1" id="KW-0812">Transmembrane</keyword>
<dbReference type="AlphaFoldDB" id="A0A1I2APG1"/>
<evidence type="ECO:0008006" key="4">
    <source>
        <dbReference type="Google" id="ProtNLM"/>
    </source>
</evidence>
<dbReference type="Pfam" id="PF05987">
    <property type="entry name" value="DUF898"/>
    <property type="match status" value="1"/>
</dbReference>
<dbReference type="RefSeq" id="WP_149756809.1">
    <property type="nucleotide sequence ID" value="NZ_FOMS01000010.1"/>
</dbReference>
<reference evidence="2 3" key="1">
    <citation type="submission" date="2016-10" db="EMBL/GenBank/DDBJ databases">
        <authorList>
            <person name="Varghese N."/>
            <person name="Submissions S."/>
        </authorList>
    </citation>
    <scope>NUCLEOTIDE SEQUENCE [LARGE SCALE GENOMIC DNA]</scope>
    <source>
        <strain evidence="3">YIM D21,KCTC 23444,ACCC 10710</strain>
    </source>
</reference>
<keyword evidence="1" id="KW-1133">Transmembrane helix</keyword>
<accession>A0A1I2APG1</accession>
<feature type="transmembrane region" description="Helical" evidence="1">
    <location>
        <begin position="74"/>
        <end position="100"/>
    </location>
</feature>
<evidence type="ECO:0000313" key="2">
    <source>
        <dbReference type="EMBL" id="SFE45851.1"/>
    </source>
</evidence>
<dbReference type="EMBL" id="FOMS01000010">
    <property type="protein sequence ID" value="SFE45851.1"/>
    <property type="molecule type" value="Genomic_DNA"/>
</dbReference>
<protein>
    <recommendedName>
        <fullName evidence="4">DUF898 domain-containing protein</fullName>
    </recommendedName>
</protein>